<keyword evidence="1 4" id="KW-0812">Transmembrane</keyword>
<dbReference type="Proteomes" id="UP000678393">
    <property type="component" value="Unassembled WGS sequence"/>
</dbReference>
<dbReference type="PANTHER" id="PTHR23121:SF9">
    <property type="entry name" value="SODIUM-DEPENDENT GLUCOSE TRANSPORTER 1"/>
    <property type="match status" value="1"/>
</dbReference>
<organism evidence="5 6">
    <name type="scientific">Candidula unifasciata</name>
    <dbReference type="NCBI Taxonomy" id="100452"/>
    <lineage>
        <taxon>Eukaryota</taxon>
        <taxon>Metazoa</taxon>
        <taxon>Spiralia</taxon>
        <taxon>Lophotrochozoa</taxon>
        <taxon>Mollusca</taxon>
        <taxon>Gastropoda</taxon>
        <taxon>Heterobranchia</taxon>
        <taxon>Euthyneura</taxon>
        <taxon>Panpulmonata</taxon>
        <taxon>Eupulmonata</taxon>
        <taxon>Stylommatophora</taxon>
        <taxon>Helicina</taxon>
        <taxon>Helicoidea</taxon>
        <taxon>Geomitridae</taxon>
        <taxon>Candidula</taxon>
    </lineage>
</organism>
<accession>A0A8S3ZQF1</accession>
<keyword evidence="3 4" id="KW-0472">Membrane</keyword>
<evidence type="ECO:0000313" key="5">
    <source>
        <dbReference type="EMBL" id="CAG5130098.1"/>
    </source>
</evidence>
<reference evidence="5" key="1">
    <citation type="submission" date="2021-04" db="EMBL/GenBank/DDBJ databases">
        <authorList>
            <consortium name="Molecular Ecology Group"/>
        </authorList>
    </citation>
    <scope>NUCLEOTIDE SEQUENCE</scope>
</reference>
<dbReference type="AlphaFoldDB" id="A0A8S3ZQF1"/>
<feature type="transmembrane region" description="Helical" evidence="4">
    <location>
        <begin position="243"/>
        <end position="264"/>
    </location>
</feature>
<feature type="transmembrane region" description="Helical" evidence="4">
    <location>
        <begin position="331"/>
        <end position="355"/>
    </location>
</feature>
<dbReference type="SUPFAM" id="SSF103473">
    <property type="entry name" value="MFS general substrate transporter"/>
    <property type="match status" value="1"/>
</dbReference>
<evidence type="ECO:0008006" key="7">
    <source>
        <dbReference type="Google" id="ProtNLM"/>
    </source>
</evidence>
<feature type="transmembrane region" description="Helical" evidence="4">
    <location>
        <begin position="303"/>
        <end position="325"/>
    </location>
</feature>
<feature type="transmembrane region" description="Helical" evidence="4">
    <location>
        <begin position="270"/>
        <end position="291"/>
    </location>
</feature>
<dbReference type="InterPro" id="IPR036259">
    <property type="entry name" value="MFS_trans_sf"/>
</dbReference>
<evidence type="ECO:0000256" key="2">
    <source>
        <dbReference type="ARBA" id="ARBA00022989"/>
    </source>
</evidence>
<gene>
    <name evidence="5" type="ORF">CUNI_LOCUS15656</name>
</gene>
<feature type="transmembrane region" description="Helical" evidence="4">
    <location>
        <begin position="169"/>
        <end position="193"/>
    </location>
</feature>
<keyword evidence="6" id="KW-1185">Reference proteome</keyword>
<evidence type="ECO:0000256" key="1">
    <source>
        <dbReference type="ARBA" id="ARBA00022692"/>
    </source>
</evidence>
<protein>
    <recommendedName>
        <fullName evidence="7">Sodium-dependent glucose transporter 1</fullName>
    </recommendedName>
</protein>
<proteinExistence type="predicted"/>
<evidence type="ECO:0000256" key="3">
    <source>
        <dbReference type="ARBA" id="ARBA00023136"/>
    </source>
</evidence>
<dbReference type="PANTHER" id="PTHR23121">
    <property type="entry name" value="SODIUM-DEPENDENT GLUCOSE TRANSPORTER 1"/>
    <property type="match status" value="1"/>
</dbReference>
<dbReference type="Gene3D" id="1.20.1250.20">
    <property type="entry name" value="MFS general substrate transporter like domains"/>
    <property type="match status" value="2"/>
</dbReference>
<evidence type="ECO:0000313" key="6">
    <source>
        <dbReference type="Proteomes" id="UP000678393"/>
    </source>
</evidence>
<feature type="transmembrane region" description="Helical" evidence="4">
    <location>
        <begin position="125"/>
        <end position="148"/>
    </location>
</feature>
<dbReference type="OrthoDB" id="9626824at2759"/>
<keyword evidence="2 4" id="KW-1133">Transmembrane helix</keyword>
<evidence type="ECO:0000256" key="4">
    <source>
        <dbReference type="SAM" id="Phobius"/>
    </source>
</evidence>
<dbReference type="EMBL" id="CAJHNH020003840">
    <property type="protein sequence ID" value="CAG5130098.1"/>
    <property type="molecule type" value="Genomic_DNA"/>
</dbReference>
<name>A0A8S3ZQF1_9EUPU</name>
<feature type="non-terminal residue" evidence="5">
    <location>
        <position position="1"/>
    </location>
</feature>
<comment type="caution">
    <text evidence="5">The sequence shown here is derived from an EMBL/GenBank/DDBJ whole genome shotgun (WGS) entry which is preliminary data.</text>
</comment>
<sequence>INNNVMMAAATFLGGTLTIATPYCTDFLAMLCIRGVTGIFLGCIDCTTNAEHMHIWGTEGQGLLQFAHFSFAIGGMISPAFSAPFLAEKENQTALGSFLNVTLGSTANETRDNSSTLHPITDVQYAYFISGSILSLTAIPFLVMLFFCKQSASLQPKHVEGSAQRNIPVCMQMFLVAIICAYYMTYVCIENTFSSFLESFVVTQYDEVSEEDGAYITTFYWAAFAVGRFSAIFVSDWLIAVRLLYFQFCLMAVAFGGFLASSLYGQLDAMKAFTCLIGLALSSVYPAGISWIEAEVMTVTGRIAGVILVGSSIGSTANPYIMGYLMEEQSNFWFCYFLMGSVVLTILLFLFLLLFNRFYVNLKYGKFDHSHTPDKYTDVQSKQSETKYA</sequence>